<feature type="region of interest" description="Disordered" evidence="1">
    <location>
        <begin position="64"/>
        <end position="91"/>
    </location>
</feature>
<protein>
    <submittedName>
        <fullName evidence="2">Uncharacterized protein</fullName>
    </submittedName>
</protein>
<name>A0AA88D6Q6_FICCA</name>
<dbReference type="AlphaFoldDB" id="A0AA88D6Q6"/>
<evidence type="ECO:0000313" key="2">
    <source>
        <dbReference type="EMBL" id="GMN47888.1"/>
    </source>
</evidence>
<accession>A0AA88D6Q6</accession>
<comment type="caution">
    <text evidence="2">The sequence shown here is derived from an EMBL/GenBank/DDBJ whole genome shotgun (WGS) entry which is preliminary data.</text>
</comment>
<dbReference type="EMBL" id="BTGU01000026">
    <property type="protein sequence ID" value="GMN47888.1"/>
    <property type="molecule type" value="Genomic_DNA"/>
</dbReference>
<evidence type="ECO:0000256" key="1">
    <source>
        <dbReference type="SAM" id="MobiDB-lite"/>
    </source>
</evidence>
<proteinExistence type="predicted"/>
<sequence>MQRTYSSSSWPLGLSHTQSSVLRDPIHLPYSPSSSDSLRRICELLVDGGLDLAPVRRDGHDDELDLAAPWAHGGRADDAKAQQGFKQPPKS</sequence>
<evidence type="ECO:0000313" key="3">
    <source>
        <dbReference type="Proteomes" id="UP001187192"/>
    </source>
</evidence>
<keyword evidence="3" id="KW-1185">Reference proteome</keyword>
<reference evidence="2" key="1">
    <citation type="submission" date="2023-07" db="EMBL/GenBank/DDBJ databases">
        <title>draft genome sequence of fig (Ficus carica).</title>
        <authorList>
            <person name="Takahashi T."/>
            <person name="Nishimura K."/>
        </authorList>
    </citation>
    <scope>NUCLEOTIDE SEQUENCE</scope>
</reference>
<gene>
    <name evidence="2" type="ORF">TIFTF001_017060</name>
</gene>
<organism evidence="2 3">
    <name type="scientific">Ficus carica</name>
    <name type="common">Common fig</name>
    <dbReference type="NCBI Taxonomy" id="3494"/>
    <lineage>
        <taxon>Eukaryota</taxon>
        <taxon>Viridiplantae</taxon>
        <taxon>Streptophyta</taxon>
        <taxon>Embryophyta</taxon>
        <taxon>Tracheophyta</taxon>
        <taxon>Spermatophyta</taxon>
        <taxon>Magnoliopsida</taxon>
        <taxon>eudicotyledons</taxon>
        <taxon>Gunneridae</taxon>
        <taxon>Pentapetalae</taxon>
        <taxon>rosids</taxon>
        <taxon>fabids</taxon>
        <taxon>Rosales</taxon>
        <taxon>Moraceae</taxon>
        <taxon>Ficeae</taxon>
        <taxon>Ficus</taxon>
    </lineage>
</organism>
<dbReference type="Proteomes" id="UP001187192">
    <property type="component" value="Unassembled WGS sequence"/>
</dbReference>